<dbReference type="Proteomes" id="UP000807353">
    <property type="component" value="Unassembled WGS sequence"/>
</dbReference>
<gene>
    <name evidence="2" type="ORF">BDZ94DRAFT_1312772</name>
</gene>
<keyword evidence="3" id="KW-1185">Reference proteome</keyword>
<evidence type="ECO:0000313" key="3">
    <source>
        <dbReference type="Proteomes" id="UP000807353"/>
    </source>
</evidence>
<organism evidence="2 3">
    <name type="scientific">Collybia nuda</name>
    <dbReference type="NCBI Taxonomy" id="64659"/>
    <lineage>
        <taxon>Eukaryota</taxon>
        <taxon>Fungi</taxon>
        <taxon>Dikarya</taxon>
        <taxon>Basidiomycota</taxon>
        <taxon>Agaricomycotina</taxon>
        <taxon>Agaricomycetes</taxon>
        <taxon>Agaricomycetidae</taxon>
        <taxon>Agaricales</taxon>
        <taxon>Tricholomatineae</taxon>
        <taxon>Clitocybaceae</taxon>
        <taxon>Collybia</taxon>
    </lineage>
</organism>
<evidence type="ECO:0000256" key="1">
    <source>
        <dbReference type="SAM" id="MobiDB-lite"/>
    </source>
</evidence>
<reference evidence="2" key="1">
    <citation type="submission" date="2020-11" db="EMBL/GenBank/DDBJ databases">
        <authorList>
            <consortium name="DOE Joint Genome Institute"/>
            <person name="Ahrendt S."/>
            <person name="Riley R."/>
            <person name="Andreopoulos W."/>
            <person name="Labutti K."/>
            <person name="Pangilinan J."/>
            <person name="Ruiz-Duenas F.J."/>
            <person name="Barrasa J.M."/>
            <person name="Sanchez-Garcia M."/>
            <person name="Camarero S."/>
            <person name="Miyauchi S."/>
            <person name="Serrano A."/>
            <person name="Linde D."/>
            <person name="Babiker R."/>
            <person name="Drula E."/>
            <person name="Ayuso-Fernandez I."/>
            <person name="Pacheco R."/>
            <person name="Padilla G."/>
            <person name="Ferreira P."/>
            <person name="Barriuso J."/>
            <person name="Kellner H."/>
            <person name="Castanera R."/>
            <person name="Alfaro M."/>
            <person name="Ramirez L."/>
            <person name="Pisabarro A.G."/>
            <person name="Kuo A."/>
            <person name="Tritt A."/>
            <person name="Lipzen A."/>
            <person name="He G."/>
            <person name="Yan M."/>
            <person name="Ng V."/>
            <person name="Cullen D."/>
            <person name="Martin F."/>
            <person name="Rosso M.-N."/>
            <person name="Henrissat B."/>
            <person name="Hibbett D."/>
            <person name="Martinez A.T."/>
            <person name="Grigoriev I.V."/>
        </authorList>
    </citation>
    <scope>NUCLEOTIDE SEQUENCE</scope>
    <source>
        <strain evidence="2">CBS 247.69</strain>
    </source>
</reference>
<dbReference type="AlphaFoldDB" id="A0A9P5XYI0"/>
<feature type="compositionally biased region" description="Low complexity" evidence="1">
    <location>
        <begin position="296"/>
        <end position="307"/>
    </location>
</feature>
<proteinExistence type="predicted"/>
<sequence length="422" mass="46873">MAVLAVLPVAHGTYSPRCRHGLPRTSDQARLQLSTMTEGSSRHHPTRTVSATQGPSQTSFSADAMSELPHNHGSGSYNTCLREDLGQHHVYISFENALQNILHAPEDWQEDEHEYQKIINKVIEDKGFREKRDIYLTLCSNIGVTAHSFHEPLAELYNTGISLINTFGVACHRKEEKDLLRFCVKHPIPVAKGLCTANEELLPDLIEAIKPSEMQTFISWPMIMHVGEMATLDTEGGDPQSEHRSPACKRTKDADADEDEAALTNKKRKISSTQSSLSEGTQVSSQRTSDIEPSKESTASTADSETTNDIPSTNARLRCARYLMEMLEFSALRSHALITLIERDRLQLVYADRSAIVTSSIIDLRTNDGLDKFLAMLTAFHKLSPKQWGLLSLVENPSLAKLYSSKTRVASWFNHAVATGGD</sequence>
<feature type="compositionally biased region" description="Polar residues" evidence="1">
    <location>
        <begin position="47"/>
        <end position="61"/>
    </location>
</feature>
<feature type="compositionally biased region" description="Polar residues" evidence="1">
    <location>
        <begin position="271"/>
        <end position="288"/>
    </location>
</feature>
<feature type="region of interest" description="Disordered" evidence="1">
    <location>
        <begin position="232"/>
        <end position="311"/>
    </location>
</feature>
<accession>A0A9P5XYI0</accession>
<name>A0A9P5XYI0_9AGAR</name>
<protein>
    <submittedName>
        <fullName evidence="2">Uncharacterized protein</fullName>
    </submittedName>
</protein>
<dbReference type="OrthoDB" id="3070535at2759"/>
<comment type="caution">
    <text evidence="2">The sequence shown here is derived from an EMBL/GenBank/DDBJ whole genome shotgun (WGS) entry which is preliminary data.</text>
</comment>
<dbReference type="EMBL" id="MU150325">
    <property type="protein sequence ID" value="KAF9459058.1"/>
    <property type="molecule type" value="Genomic_DNA"/>
</dbReference>
<evidence type="ECO:0000313" key="2">
    <source>
        <dbReference type="EMBL" id="KAF9459058.1"/>
    </source>
</evidence>
<feature type="region of interest" description="Disordered" evidence="1">
    <location>
        <begin position="35"/>
        <end position="68"/>
    </location>
</feature>
<feature type="compositionally biased region" description="Basic and acidic residues" evidence="1">
    <location>
        <begin position="240"/>
        <end position="254"/>
    </location>
</feature>